<feature type="transmembrane region" description="Helical" evidence="6">
    <location>
        <begin position="223"/>
        <end position="248"/>
    </location>
</feature>
<evidence type="ECO:0000256" key="3">
    <source>
        <dbReference type="ARBA" id="ARBA00022692"/>
    </source>
</evidence>
<evidence type="ECO:0000313" key="7">
    <source>
        <dbReference type="EMBL" id="MDM1047773.1"/>
    </source>
</evidence>
<keyword evidence="5 6" id="KW-0472">Membrane</keyword>
<feature type="transmembrane region" description="Helical" evidence="6">
    <location>
        <begin position="46"/>
        <end position="68"/>
    </location>
</feature>
<reference evidence="7" key="2">
    <citation type="journal article" date="2022" name="Sci. Total Environ.">
        <title>Prevalence, transmission, and molecular epidemiology of tet(X)-positive bacteria among humans, animals, and environmental niches in China: An epidemiological, and genomic-based study.</title>
        <authorList>
            <person name="Dong N."/>
            <person name="Zeng Y."/>
            <person name="Cai C."/>
            <person name="Sun C."/>
            <person name="Lu J."/>
            <person name="Liu C."/>
            <person name="Zhou H."/>
            <person name="Sun Q."/>
            <person name="Shu L."/>
            <person name="Wang H."/>
            <person name="Wang Y."/>
            <person name="Wang S."/>
            <person name="Wu C."/>
            <person name="Chan E.W."/>
            <person name="Chen G."/>
            <person name="Shen Z."/>
            <person name="Chen S."/>
            <person name="Zhang R."/>
        </authorList>
    </citation>
    <scope>NUCLEOTIDE SEQUENCE</scope>
    <source>
        <strain evidence="7">R1692</strain>
    </source>
</reference>
<dbReference type="Proteomes" id="UP001170954">
    <property type="component" value="Unassembled WGS sequence"/>
</dbReference>
<comment type="subcellular location">
    <subcellularLocation>
        <location evidence="1">Cell membrane</location>
        <topology evidence="1">Multi-pass membrane protein</topology>
    </subcellularLocation>
</comment>
<accession>A0ABT7NKQ9</accession>
<dbReference type="EMBL" id="JACAGK010000012">
    <property type="protein sequence ID" value="MDM1047773.1"/>
    <property type="molecule type" value="Genomic_DNA"/>
</dbReference>
<dbReference type="RefSeq" id="WP_286650788.1">
    <property type="nucleotide sequence ID" value="NZ_JACAGK010000012.1"/>
</dbReference>
<feature type="transmembrane region" description="Helical" evidence="6">
    <location>
        <begin position="159"/>
        <end position="180"/>
    </location>
</feature>
<gene>
    <name evidence="7" type="ORF">HX018_05925</name>
</gene>
<evidence type="ECO:0000256" key="4">
    <source>
        <dbReference type="ARBA" id="ARBA00022989"/>
    </source>
</evidence>
<dbReference type="InterPro" id="IPR022791">
    <property type="entry name" value="L-PG_synthase/AglD"/>
</dbReference>
<protein>
    <submittedName>
        <fullName evidence="7">Flippase-like domain-containing protein</fullName>
    </submittedName>
</protein>
<dbReference type="PANTHER" id="PTHR39087">
    <property type="entry name" value="UPF0104 MEMBRANE PROTEIN MJ1595"/>
    <property type="match status" value="1"/>
</dbReference>
<keyword evidence="3 6" id="KW-0812">Transmembrane</keyword>
<sequence>MGGKLVNRNWVKPLVLCIVISFIVIFLVNTDIDSTKQALRSVGFKFIYLLIITYIAYFFGTWSWHVCLGEERKKISIFQLFSIRQIGETVGQFNPTSVVGGDILKANLLQPYQIDKAKALSSVAASRITAVLSQILLFLIACLFLVFNNKHLAWVSSWGFGFAALIFLLLLIQVLFIIWISKTHSLERQQNSADASFIRKLKNRIQNLIIDIRIFYKNDRKMFWYSYFLAAIHWIIGSLEFYLILIFLGFDISILDGLLLDMSVIVFKSFGAFVPGQLGIEELGNKLMLTLVGISSATVWITVSILRRARQIVWIGIGFMLYFFYQKGCSACREVNIRHKNAR</sequence>
<keyword evidence="4 6" id="KW-1133">Transmembrane helix</keyword>
<evidence type="ECO:0000256" key="6">
    <source>
        <dbReference type="SAM" id="Phobius"/>
    </source>
</evidence>
<proteinExistence type="predicted"/>
<organism evidence="7 8">
    <name type="scientific">Sphingobacterium hotanense</name>
    <dbReference type="NCBI Taxonomy" id="649196"/>
    <lineage>
        <taxon>Bacteria</taxon>
        <taxon>Pseudomonadati</taxon>
        <taxon>Bacteroidota</taxon>
        <taxon>Sphingobacteriia</taxon>
        <taxon>Sphingobacteriales</taxon>
        <taxon>Sphingobacteriaceae</taxon>
        <taxon>Sphingobacterium</taxon>
    </lineage>
</organism>
<dbReference type="PANTHER" id="PTHR39087:SF2">
    <property type="entry name" value="UPF0104 MEMBRANE PROTEIN MJ1595"/>
    <property type="match status" value="1"/>
</dbReference>
<feature type="transmembrane region" description="Helical" evidence="6">
    <location>
        <begin position="287"/>
        <end position="306"/>
    </location>
</feature>
<evidence type="ECO:0000313" key="8">
    <source>
        <dbReference type="Proteomes" id="UP001170954"/>
    </source>
</evidence>
<reference evidence="7" key="1">
    <citation type="submission" date="2020-06" db="EMBL/GenBank/DDBJ databases">
        <authorList>
            <person name="Dong N."/>
        </authorList>
    </citation>
    <scope>NUCLEOTIDE SEQUENCE</scope>
    <source>
        <strain evidence="7">R1692</strain>
    </source>
</reference>
<dbReference type="NCBIfam" id="TIGR00374">
    <property type="entry name" value="flippase-like domain"/>
    <property type="match status" value="1"/>
</dbReference>
<evidence type="ECO:0000256" key="2">
    <source>
        <dbReference type="ARBA" id="ARBA00022475"/>
    </source>
</evidence>
<feature type="transmembrane region" description="Helical" evidence="6">
    <location>
        <begin position="312"/>
        <end position="330"/>
    </location>
</feature>
<keyword evidence="8" id="KW-1185">Reference proteome</keyword>
<feature type="transmembrane region" description="Helical" evidence="6">
    <location>
        <begin position="254"/>
        <end position="275"/>
    </location>
</feature>
<keyword evidence="2" id="KW-1003">Cell membrane</keyword>
<dbReference type="Pfam" id="PF03706">
    <property type="entry name" value="LPG_synthase_TM"/>
    <property type="match status" value="1"/>
</dbReference>
<name>A0ABT7NKQ9_9SPHI</name>
<evidence type="ECO:0000256" key="1">
    <source>
        <dbReference type="ARBA" id="ARBA00004651"/>
    </source>
</evidence>
<comment type="caution">
    <text evidence="7">The sequence shown here is derived from an EMBL/GenBank/DDBJ whole genome shotgun (WGS) entry which is preliminary data.</text>
</comment>
<evidence type="ECO:0000256" key="5">
    <source>
        <dbReference type="ARBA" id="ARBA00023136"/>
    </source>
</evidence>
<feature type="transmembrane region" description="Helical" evidence="6">
    <location>
        <begin position="128"/>
        <end position="147"/>
    </location>
</feature>